<proteinExistence type="predicted"/>
<keyword evidence="2" id="KW-0238">DNA-binding</keyword>
<dbReference type="InterPro" id="IPR011256">
    <property type="entry name" value="Reg_factor_effector_dom_sf"/>
</dbReference>
<dbReference type="SMART" id="SM00342">
    <property type="entry name" value="HTH_ARAC"/>
    <property type="match status" value="1"/>
</dbReference>
<dbReference type="InterPro" id="IPR020449">
    <property type="entry name" value="Tscrpt_reg_AraC-type_HTH"/>
</dbReference>
<dbReference type="InterPro" id="IPR010499">
    <property type="entry name" value="AraC_E-bd"/>
</dbReference>
<organism evidence="5 6">
    <name type="scientific">Aquimarina spongiae</name>
    <dbReference type="NCBI Taxonomy" id="570521"/>
    <lineage>
        <taxon>Bacteria</taxon>
        <taxon>Pseudomonadati</taxon>
        <taxon>Bacteroidota</taxon>
        <taxon>Flavobacteriia</taxon>
        <taxon>Flavobacteriales</taxon>
        <taxon>Flavobacteriaceae</taxon>
        <taxon>Aquimarina</taxon>
    </lineage>
</organism>
<dbReference type="OrthoDB" id="9816011at2"/>
<dbReference type="InterPro" id="IPR009057">
    <property type="entry name" value="Homeodomain-like_sf"/>
</dbReference>
<evidence type="ECO:0000259" key="4">
    <source>
        <dbReference type="PROSITE" id="PS01124"/>
    </source>
</evidence>
<dbReference type="SUPFAM" id="SSF46689">
    <property type="entry name" value="Homeodomain-like"/>
    <property type="match status" value="2"/>
</dbReference>
<reference evidence="6" key="1">
    <citation type="submission" date="2016-11" db="EMBL/GenBank/DDBJ databases">
        <authorList>
            <person name="Varghese N."/>
            <person name="Submissions S."/>
        </authorList>
    </citation>
    <scope>NUCLEOTIDE SEQUENCE [LARGE SCALE GENOMIC DNA]</scope>
    <source>
        <strain evidence="6">DSM 22623</strain>
    </source>
</reference>
<feature type="domain" description="HTH araC/xylS-type" evidence="4">
    <location>
        <begin position="15"/>
        <end position="114"/>
    </location>
</feature>
<keyword evidence="1" id="KW-0805">Transcription regulation</keyword>
<dbReference type="PRINTS" id="PR00032">
    <property type="entry name" value="HTHARAC"/>
</dbReference>
<accession>A0A1M6BK70</accession>
<dbReference type="PROSITE" id="PS01124">
    <property type="entry name" value="HTH_ARAC_FAMILY_2"/>
    <property type="match status" value="1"/>
</dbReference>
<dbReference type="Pfam" id="PF06445">
    <property type="entry name" value="GyrI-like"/>
    <property type="match status" value="1"/>
</dbReference>
<evidence type="ECO:0000256" key="2">
    <source>
        <dbReference type="ARBA" id="ARBA00023125"/>
    </source>
</evidence>
<gene>
    <name evidence="5" type="ORF">SAMN04488508_101878</name>
</gene>
<protein>
    <submittedName>
        <fullName evidence="5">AraC family transcriptional regulator</fullName>
    </submittedName>
</protein>
<dbReference type="RefSeq" id="WP_073314228.1">
    <property type="nucleotide sequence ID" value="NZ_FQYP01000001.1"/>
</dbReference>
<dbReference type="Gene3D" id="3.20.80.10">
    <property type="entry name" value="Regulatory factor, effector binding domain"/>
    <property type="match status" value="1"/>
</dbReference>
<dbReference type="InterPro" id="IPR018060">
    <property type="entry name" value="HTH_AraC"/>
</dbReference>
<sequence>MDTIESQNDYVKRINNVFVYIDNHLDSPLSLESIATIAHYSPFHFHRVFKLITGEPLNAYITRKRIEKTAALLSRRKDISITDIYTRYGFGSSSSFSKAFKKFYGISPSQFREQTPSKYSKIRKVKSKNGQQELLFEEYICNTINLKKWVTMNAKIEVKEMPQTELAYVTAIGAKNLGKAYDSLMKWAIPKGLLDIQETKVITIYHDSFKITAPDKVRMSACIAIDGSVKLGNEMGRIQIPNSRCIVGSYTIGVEEFEKAWTGLFVWMNENGYKKAAQDPYEIYHNNFNEHPEKKCVVDFCIPVE</sequence>
<dbReference type="SUPFAM" id="SSF55136">
    <property type="entry name" value="Probable bacterial effector-binding domain"/>
    <property type="match status" value="1"/>
</dbReference>
<dbReference type="PANTHER" id="PTHR40055:SF1">
    <property type="entry name" value="TRANSCRIPTIONAL REGULATOR YGIV-RELATED"/>
    <property type="match status" value="1"/>
</dbReference>
<evidence type="ECO:0000256" key="1">
    <source>
        <dbReference type="ARBA" id="ARBA00023015"/>
    </source>
</evidence>
<dbReference type="AlphaFoldDB" id="A0A1M6BK70"/>
<dbReference type="InterPro" id="IPR029442">
    <property type="entry name" value="GyrI-like"/>
</dbReference>
<dbReference type="GO" id="GO:0043565">
    <property type="term" value="F:sequence-specific DNA binding"/>
    <property type="evidence" value="ECO:0007669"/>
    <property type="project" value="InterPro"/>
</dbReference>
<dbReference type="Gene3D" id="1.10.10.60">
    <property type="entry name" value="Homeodomain-like"/>
    <property type="match status" value="2"/>
</dbReference>
<evidence type="ECO:0000313" key="6">
    <source>
        <dbReference type="Proteomes" id="UP000184432"/>
    </source>
</evidence>
<keyword evidence="3" id="KW-0804">Transcription</keyword>
<dbReference type="GO" id="GO:0003700">
    <property type="term" value="F:DNA-binding transcription factor activity"/>
    <property type="evidence" value="ECO:0007669"/>
    <property type="project" value="InterPro"/>
</dbReference>
<dbReference type="Pfam" id="PF12833">
    <property type="entry name" value="HTH_18"/>
    <property type="match status" value="1"/>
</dbReference>
<evidence type="ECO:0000256" key="3">
    <source>
        <dbReference type="ARBA" id="ARBA00023163"/>
    </source>
</evidence>
<dbReference type="SMART" id="SM00871">
    <property type="entry name" value="AraC_E_bind"/>
    <property type="match status" value="1"/>
</dbReference>
<keyword evidence="6" id="KW-1185">Reference proteome</keyword>
<dbReference type="PANTHER" id="PTHR40055">
    <property type="entry name" value="TRANSCRIPTIONAL REGULATOR YGIV-RELATED"/>
    <property type="match status" value="1"/>
</dbReference>
<name>A0A1M6BK70_9FLAO</name>
<dbReference type="InterPro" id="IPR050908">
    <property type="entry name" value="SmbC-like"/>
</dbReference>
<dbReference type="STRING" id="570521.SAMN04488508_101878"/>
<dbReference type="EMBL" id="FQYP01000001">
    <property type="protein sequence ID" value="SHI49076.1"/>
    <property type="molecule type" value="Genomic_DNA"/>
</dbReference>
<dbReference type="Proteomes" id="UP000184432">
    <property type="component" value="Unassembled WGS sequence"/>
</dbReference>
<evidence type="ECO:0000313" key="5">
    <source>
        <dbReference type="EMBL" id="SHI49076.1"/>
    </source>
</evidence>